<feature type="region of interest" description="Disordered" evidence="1">
    <location>
        <begin position="378"/>
        <end position="402"/>
    </location>
</feature>
<feature type="region of interest" description="Disordered" evidence="1">
    <location>
        <begin position="542"/>
        <end position="594"/>
    </location>
</feature>
<feature type="region of interest" description="Disordered" evidence="1">
    <location>
        <begin position="98"/>
        <end position="127"/>
    </location>
</feature>
<evidence type="ECO:0008006" key="5">
    <source>
        <dbReference type="Google" id="ProtNLM"/>
    </source>
</evidence>
<dbReference type="Pfam" id="PF15769">
    <property type="entry name" value="DUF4698"/>
    <property type="match status" value="1"/>
</dbReference>
<dbReference type="PANTHER" id="PTHR34754:SF1">
    <property type="entry name" value="COILED-COIL DOMAIN-CONTAINING PROTEIN 60"/>
    <property type="match status" value="1"/>
</dbReference>
<feature type="compositionally biased region" description="Basic and acidic residues" evidence="1">
    <location>
        <begin position="172"/>
        <end position="187"/>
    </location>
</feature>
<protein>
    <recommendedName>
        <fullName evidence="5">Coiled-coil domain-containing protein 60</fullName>
    </recommendedName>
</protein>
<evidence type="ECO:0000313" key="2">
    <source>
        <dbReference type="EMBL" id="ELT98833.1"/>
    </source>
</evidence>
<dbReference type="Proteomes" id="UP000014760">
    <property type="component" value="Unassembled WGS sequence"/>
</dbReference>
<reference evidence="3" key="3">
    <citation type="submission" date="2015-06" db="UniProtKB">
        <authorList>
            <consortium name="EnsemblMetazoa"/>
        </authorList>
    </citation>
    <scope>IDENTIFICATION</scope>
</reference>
<dbReference type="HOGENOM" id="CLU_360301_0_0_1"/>
<dbReference type="EMBL" id="KB307525">
    <property type="protein sequence ID" value="ELT98833.1"/>
    <property type="molecule type" value="Genomic_DNA"/>
</dbReference>
<reference evidence="4" key="1">
    <citation type="submission" date="2012-12" db="EMBL/GenBank/DDBJ databases">
        <authorList>
            <person name="Hellsten U."/>
            <person name="Grimwood J."/>
            <person name="Chapman J.A."/>
            <person name="Shapiro H."/>
            <person name="Aerts A."/>
            <person name="Otillar R.P."/>
            <person name="Terry A.Y."/>
            <person name="Boore J.L."/>
            <person name="Simakov O."/>
            <person name="Marletaz F."/>
            <person name="Cho S.-J."/>
            <person name="Edsinger-Gonzales E."/>
            <person name="Havlak P."/>
            <person name="Kuo D.-H."/>
            <person name="Larsson T."/>
            <person name="Lv J."/>
            <person name="Arendt D."/>
            <person name="Savage R."/>
            <person name="Osoegawa K."/>
            <person name="de Jong P."/>
            <person name="Lindberg D.R."/>
            <person name="Seaver E.C."/>
            <person name="Weisblat D.A."/>
            <person name="Putnam N.H."/>
            <person name="Grigoriev I.V."/>
            <person name="Rokhsar D.S."/>
        </authorList>
    </citation>
    <scope>NUCLEOTIDE SEQUENCE</scope>
    <source>
        <strain evidence="4">I ESC-2004</strain>
    </source>
</reference>
<dbReference type="EnsemblMetazoa" id="CapteT210878">
    <property type="protein sequence ID" value="CapteP210878"/>
    <property type="gene ID" value="CapteG210878"/>
</dbReference>
<feature type="compositionally biased region" description="Basic and acidic residues" evidence="1">
    <location>
        <begin position="555"/>
        <end position="566"/>
    </location>
</feature>
<dbReference type="AlphaFoldDB" id="R7TY68"/>
<reference evidence="2 4" key="2">
    <citation type="journal article" date="2013" name="Nature">
        <title>Insights into bilaterian evolution from three spiralian genomes.</title>
        <authorList>
            <person name="Simakov O."/>
            <person name="Marletaz F."/>
            <person name="Cho S.J."/>
            <person name="Edsinger-Gonzales E."/>
            <person name="Havlak P."/>
            <person name="Hellsten U."/>
            <person name="Kuo D.H."/>
            <person name="Larsson T."/>
            <person name="Lv J."/>
            <person name="Arendt D."/>
            <person name="Savage R."/>
            <person name="Osoegawa K."/>
            <person name="de Jong P."/>
            <person name="Grimwood J."/>
            <person name="Chapman J.A."/>
            <person name="Shapiro H."/>
            <person name="Aerts A."/>
            <person name="Otillar R.P."/>
            <person name="Terry A.Y."/>
            <person name="Boore J.L."/>
            <person name="Grigoriev I.V."/>
            <person name="Lindberg D.R."/>
            <person name="Seaver E.C."/>
            <person name="Weisblat D.A."/>
            <person name="Putnam N.H."/>
            <person name="Rokhsar D.S."/>
        </authorList>
    </citation>
    <scope>NUCLEOTIDE SEQUENCE</scope>
    <source>
        <strain evidence="2 4">I ESC-2004</strain>
    </source>
</reference>
<feature type="region of interest" description="Disordered" evidence="1">
    <location>
        <begin position="826"/>
        <end position="870"/>
    </location>
</feature>
<feature type="compositionally biased region" description="Acidic residues" evidence="1">
    <location>
        <begin position="234"/>
        <end position="244"/>
    </location>
</feature>
<feature type="region of interest" description="Disordered" evidence="1">
    <location>
        <begin position="172"/>
        <end position="206"/>
    </location>
</feature>
<evidence type="ECO:0000256" key="1">
    <source>
        <dbReference type="SAM" id="MobiDB-lite"/>
    </source>
</evidence>
<feature type="compositionally biased region" description="Polar residues" evidence="1">
    <location>
        <begin position="245"/>
        <end position="269"/>
    </location>
</feature>
<keyword evidence="4" id="KW-1185">Reference proteome</keyword>
<dbReference type="OMA" id="RDIIHCK"/>
<name>R7TY68_CAPTE</name>
<dbReference type="InterPro" id="IPR031526">
    <property type="entry name" value="DUF4698"/>
</dbReference>
<gene>
    <name evidence="2" type="ORF">CAPTEDRAFT_210878</name>
</gene>
<proteinExistence type="predicted"/>
<feature type="compositionally biased region" description="Polar residues" evidence="1">
    <location>
        <begin position="288"/>
        <end position="298"/>
    </location>
</feature>
<sequence length="870" mass="98866">MRVTLQKEVTPEKFVQPVPLPIPSHKGLSIQARSDVVYNANVPTRDVVRKENYNRRQMQLSAQGFHAVNFRPYQGIGDPFYLSEKRLILHALGQWDENLEDDSSSSSDSSSDEEQQNHQAKAVTPANFVLRRARKDLNTLPKEVSHGRDMIRNVRLGHGLFQILRKDRQMKSEAKQQEIIRKRELMRSEWQPPKDSSSEDESDEEFQDVEMNSYGGDLTSERLDLHVRTMVEGEDGEETQDEENISSTSAVNADQITSESRNVGFTKSTAVCEKSPRSIRSSRKRQQNARPYTPSHSNIGADENVWPDKYVRECSVPTTLLPPLASGSDECGVSGCHGANHNVLELQGRWWNKNNIIQSNEGSDGIPLENLLNRSQTQVGRGAGENEGFDASSATDWSRPRQTHAPCIHPKHAQTLKRADMESVEELQAALHQLHSSISSLRTKIVQEQQPILEFHYAFQNQPDSGGSISSIAERKRSMFFKRKSSARLVSIVYRQTSYSEYEAKKDVCKCAQFADTFLVDDLPTSRIQNSVHDDRMSVMAEVGSNKSEMSVKPTAHESSSKKRTEATALSRRPTATSRQEKEIQQRPQSPKMTKAQILEAIARHEEDPRLAKLIYIQEKRTSNKMRAEANVRPKSSAELVEHVANLPSTKVTQMPRMMRQKFAEVGQEKALVLHDILEAVERERMRKMQRKFTHMSSSRSVHRALNQMRAISASHDEDKRMMKQRVSHIYQQWYLDIDHAIPDEIKQDWYFTKIMSKLGKYGLVEASKQSAFKFLKVLTGLRDWEICSPDITAAIEFCRTKIVEMSVDEYEDFFMQQFPMVVRPNTAPPASKHSKGSGRGSEKAKDIVPRSRVVIKSQSAPVGSRTPHA</sequence>
<accession>R7TY68</accession>
<dbReference type="PANTHER" id="PTHR34754">
    <property type="entry name" value="COILED-COIL DOMAIN-CONTAINING PROTEIN 60"/>
    <property type="match status" value="1"/>
</dbReference>
<dbReference type="STRING" id="283909.R7TY68"/>
<evidence type="ECO:0000313" key="3">
    <source>
        <dbReference type="EnsemblMetazoa" id="CapteP210878"/>
    </source>
</evidence>
<evidence type="ECO:0000313" key="4">
    <source>
        <dbReference type="Proteomes" id="UP000014760"/>
    </source>
</evidence>
<dbReference type="EMBL" id="AMQN01010306">
    <property type="status" value="NOT_ANNOTATED_CDS"/>
    <property type="molecule type" value="Genomic_DNA"/>
</dbReference>
<feature type="compositionally biased region" description="Basic and acidic residues" evidence="1">
    <location>
        <begin position="841"/>
        <end position="850"/>
    </location>
</feature>
<organism evidence="2">
    <name type="scientific">Capitella teleta</name>
    <name type="common">Polychaete worm</name>
    <dbReference type="NCBI Taxonomy" id="283909"/>
    <lineage>
        <taxon>Eukaryota</taxon>
        <taxon>Metazoa</taxon>
        <taxon>Spiralia</taxon>
        <taxon>Lophotrochozoa</taxon>
        <taxon>Annelida</taxon>
        <taxon>Polychaeta</taxon>
        <taxon>Sedentaria</taxon>
        <taxon>Scolecida</taxon>
        <taxon>Capitellidae</taxon>
        <taxon>Capitella</taxon>
    </lineage>
</organism>
<dbReference type="OrthoDB" id="10017343at2759"/>
<feature type="region of interest" description="Disordered" evidence="1">
    <location>
        <begin position="234"/>
        <end position="304"/>
    </location>
</feature>